<keyword evidence="4" id="KW-0443">Lipid metabolism</keyword>
<dbReference type="PANTHER" id="PTHR11941">
    <property type="entry name" value="ENOYL-COA HYDRATASE-RELATED"/>
    <property type="match status" value="1"/>
</dbReference>
<dbReference type="Gene3D" id="3.40.47.10">
    <property type="match status" value="1"/>
</dbReference>
<dbReference type="CDD" id="cd06558">
    <property type="entry name" value="crotonase-like"/>
    <property type="match status" value="1"/>
</dbReference>
<dbReference type="InterPro" id="IPR018376">
    <property type="entry name" value="Enoyl-CoA_hyd/isom_CS"/>
</dbReference>
<evidence type="ECO:0000256" key="6">
    <source>
        <dbReference type="ARBA" id="ARBA00023709"/>
    </source>
</evidence>
<evidence type="ECO:0000256" key="7">
    <source>
        <dbReference type="ARBA" id="ARBA00023717"/>
    </source>
</evidence>
<keyword evidence="5" id="KW-0456">Lyase</keyword>
<dbReference type="Proteomes" id="UP000658127">
    <property type="component" value="Unassembled WGS sequence"/>
</dbReference>
<dbReference type="NCBIfam" id="NF006105">
    <property type="entry name" value="PRK08257.1-4"/>
    <property type="match status" value="1"/>
</dbReference>
<dbReference type="SUPFAM" id="SSF52096">
    <property type="entry name" value="ClpP/crotonase"/>
    <property type="match status" value="1"/>
</dbReference>
<dbReference type="InterPro" id="IPR001753">
    <property type="entry name" value="Enoyl-CoA_hydra/iso"/>
</dbReference>
<comment type="catalytic activity">
    <reaction evidence="6">
        <text>a (3S)-3-hydroxyacyl-CoA = a (2E)-enoyl-CoA + H2O</text>
        <dbReference type="Rhea" id="RHEA:16105"/>
        <dbReference type="ChEBI" id="CHEBI:15377"/>
        <dbReference type="ChEBI" id="CHEBI:57318"/>
        <dbReference type="ChEBI" id="CHEBI:58856"/>
        <dbReference type="EC" id="4.2.1.17"/>
    </reaction>
</comment>
<organism evidence="10 11">
    <name type="scientific">Nocardia rhizosphaerihabitans</name>
    <dbReference type="NCBI Taxonomy" id="1691570"/>
    <lineage>
        <taxon>Bacteria</taxon>
        <taxon>Bacillati</taxon>
        <taxon>Actinomycetota</taxon>
        <taxon>Actinomycetes</taxon>
        <taxon>Mycobacteriales</taxon>
        <taxon>Nocardiaceae</taxon>
        <taxon>Nocardia</taxon>
    </lineage>
</organism>
<evidence type="ECO:0000256" key="4">
    <source>
        <dbReference type="ARBA" id="ARBA00023098"/>
    </source>
</evidence>
<dbReference type="Pfam" id="PF00378">
    <property type="entry name" value="ECH_1"/>
    <property type="match status" value="1"/>
</dbReference>
<evidence type="ECO:0000256" key="3">
    <source>
        <dbReference type="ARBA" id="ARBA00022832"/>
    </source>
</evidence>
<dbReference type="RefSeq" id="WP_189028390.1">
    <property type="nucleotide sequence ID" value="NZ_BMNE01000003.1"/>
</dbReference>
<protein>
    <recommendedName>
        <fullName evidence="9">Thiolase-like protein type 1 additional C-terminal domain-containing protein</fullName>
    </recommendedName>
</protein>
<proteinExistence type="inferred from homology"/>
<dbReference type="SUPFAM" id="SSF53901">
    <property type="entry name" value="Thiolase-like"/>
    <property type="match status" value="2"/>
</dbReference>
<comment type="caution">
    <text evidence="10">The sequence shown here is derived from an EMBL/GenBank/DDBJ whole genome shotgun (WGS) entry which is preliminary data.</text>
</comment>
<evidence type="ECO:0000256" key="1">
    <source>
        <dbReference type="ARBA" id="ARBA00002994"/>
    </source>
</evidence>
<evidence type="ECO:0000256" key="8">
    <source>
        <dbReference type="RuleBase" id="RU003707"/>
    </source>
</evidence>
<dbReference type="Gene3D" id="3.90.226.10">
    <property type="entry name" value="2-enoyl-CoA Hydratase, Chain A, domain 1"/>
    <property type="match status" value="1"/>
</dbReference>
<sequence length="789" mass="84238">MNPIDPRTPVLIGVGQINDRLGSDDYQALSAVGLAAAAAERAVADAQASADLISVIDTVAGIRQFENSKPGLPAQLGRSNNYPRSVAQRLGAEPERAILEVTGGQGPQHLLTELAGEIAAGRGRVALLFGSEAISTARALMASEDRPDFTETVDGSLEDRGFGLRGIVSREFIGHGLVGAPAQYALLDNARRAKLGLGRAAYAEAIGALFAPFTEVAATNPYAAAPTVRGAEEMVTVTEANRLIADPYTRYVVSRDQVNQGAALIVASVEAARELGVPEDRWVYLHGHADLRDRPIMDRPDLADNPAARHACELALNMAGLTTEQVASWDFYSCFPIAVFMAAVDGLGLSTDDPRRLTVTGGLPFFGGSGNNYSMHAIAETVDRARKAPGSFGFVGANGGIAHKYSTGVYSTTPVEWRANPLAERLAQQAIDTAGPVPQVTRADGWARIESFTISHGKRSRTGIIIGRLESTGERFVARTDKDDDALLALLTDAEQPVGERFWAFNVSVGNRATTTPERAAELARPVTGLRESYEHILVERDDHLLVITINRPQARNALFPAVHEELDSVFNAFFADPELWAAIITGAGERAFCSGNDLVYTASGKPTYLPASGFAGLTHRRDMHKPVIAAVNGFALGGGFEIALASHLCVADENAQFGLTEVKVGLIAVAGGIVRLPRVIPEKVALELLLTGRRMRPDEAQRLGLVNRIAPAGKALEVAKELAVEILANSPTSVRLTLELHETTRANPDVVDAVGARTPVMDDLFGTADLIEGMAAFGEKRPPQWRNQ</sequence>
<accession>A0ABQ2KDY7</accession>
<gene>
    <name evidence="10" type="ORF">GCM10011610_30090</name>
</gene>
<keyword evidence="11" id="KW-1185">Reference proteome</keyword>
<evidence type="ECO:0000256" key="5">
    <source>
        <dbReference type="ARBA" id="ARBA00023239"/>
    </source>
</evidence>
<feature type="domain" description="Thiolase-like protein type 1 additional C-terminal" evidence="9">
    <location>
        <begin position="428"/>
        <end position="500"/>
    </location>
</feature>
<dbReference type="InterPro" id="IPR040771">
    <property type="entry name" value="TLP1_add_C"/>
</dbReference>
<keyword evidence="3" id="KW-0276">Fatty acid metabolism</keyword>
<dbReference type="PANTHER" id="PTHR11941:SF169">
    <property type="entry name" value="(7AS)-7A-METHYL-1,5-DIOXO-2,3,5,6,7,7A-HEXAHYDRO-1H-INDENE-CARBOXYL-COA HYDROLASE"/>
    <property type="match status" value="1"/>
</dbReference>
<comment type="catalytic activity">
    <reaction evidence="7">
        <text>a 4-saturated-(3S)-3-hydroxyacyl-CoA = a (3E)-enoyl-CoA + H2O</text>
        <dbReference type="Rhea" id="RHEA:20724"/>
        <dbReference type="ChEBI" id="CHEBI:15377"/>
        <dbReference type="ChEBI" id="CHEBI:58521"/>
        <dbReference type="ChEBI" id="CHEBI:137480"/>
        <dbReference type="EC" id="4.2.1.17"/>
    </reaction>
</comment>
<dbReference type="EMBL" id="BMNE01000003">
    <property type="protein sequence ID" value="GGN80592.1"/>
    <property type="molecule type" value="Genomic_DNA"/>
</dbReference>
<dbReference type="Gene3D" id="1.10.12.10">
    <property type="entry name" value="Lyase 2-enoyl-coa Hydratase, Chain A, domain 2"/>
    <property type="match status" value="1"/>
</dbReference>
<dbReference type="InterPro" id="IPR016039">
    <property type="entry name" value="Thiolase-like"/>
</dbReference>
<dbReference type="PROSITE" id="PS00166">
    <property type="entry name" value="ENOYL_COA_HYDRATASE"/>
    <property type="match status" value="1"/>
</dbReference>
<evidence type="ECO:0000313" key="10">
    <source>
        <dbReference type="EMBL" id="GGN80592.1"/>
    </source>
</evidence>
<evidence type="ECO:0000259" key="9">
    <source>
        <dbReference type="Pfam" id="PF18313"/>
    </source>
</evidence>
<dbReference type="InterPro" id="IPR014748">
    <property type="entry name" value="Enoyl-CoA_hydra_C"/>
</dbReference>
<dbReference type="InterPro" id="IPR029045">
    <property type="entry name" value="ClpP/crotonase-like_dom_sf"/>
</dbReference>
<comment type="similarity">
    <text evidence="2 8">Belongs to the enoyl-CoA hydratase/isomerase family.</text>
</comment>
<comment type="function">
    <text evidence="1">Could possibly oxidize fatty acids using specific components.</text>
</comment>
<evidence type="ECO:0000313" key="11">
    <source>
        <dbReference type="Proteomes" id="UP000658127"/>
    </source>
</evidence>
<evidence type="ECO:0000256" key="2">
    <source>
        <dbReference type="ARBA" id="ARBA00005254"/>
    </source>
</evidence>
<dbReference type="Gene3D" id="2.40.50.840">
    <property type="match status" value="1"/>
</dbReference>
<dbReference type="Pfam" id="PF18313">
    <property type="entry name" value="TLP1_add_C"/>
    <property type="match status" value="1"/>
</dbReference>
<reference evidence="11" key="1">
    <citation type="journal article" date="2019" name="Int. J. Syst. Evol. Microbiol.">
        <title>The Global Catalogue of Microorganisms (GCM) 10K type strain sequencing project: providing services to taxonomists for standard genome sequencing and annotation.</title>
        <authorList>
            <consortium name="The Broad Institute Genomics Platform"/>
            <consortium name="The Broad Institute Genome Sequencing Center for Infectious Disease"/>
            <person name="Wu L."/>
            <person name="Ma J."/>
        </authorList>
    </citation>
    <scope>NUCLEOTIDE SEQUENCE [LARGE SCALE GENOMIC DNA]</scope>
    <source>
        <strain evidence="11">CGMCC 4.7329</strain>
    </source>
</reference>
<name>A0ABQ2KDY7_9NOCA</name>